<dbReference type="SMART" id="SM00271">
    <property type="entry name" value="DnaJ"/>
    <property type="match status" value="1"/>
</dbReference>
<feature type="domain" description="CCHC-type" evidence="4">
    <location>
        <begin position="782"/>
        <end position="796"/>
    </location>
</feature>
<feature type="domain" description="J" evidence="3">
    <location>
        <begin position="13"/>
        <end position="74"/>
    </location>
</feature>
<dbReference type="CDD" id="cd06257">
    <property type="entry name" value="DnaJ"/>
    <property type="match status" value="1"/>
</dbReference>
<evidence type="ECO:0000256" key="1">
    <source>
        <dbReference type="PROSITE-ProRule" id="PRU00047"/>
    </source>
</evidence>
<feature type="compositionally biased region" description="Basic and acidic residues" evidence="2">
    <location>
        <begin position="394"/>
        <end position="455"/>
    </location>
</feature>
<feature type="region of interest" description="Disordered" evidence="2">
    <location>
        <begin position="806"/>
        <end position="830"/>
    </location>
</feature>
<evidence type="ECO:0008006" key="7">
    <source>
        <dbReference type="Google" id="ProtNLM"/>
    </source>
</evidence>
<feature type="compositionally biased region" description="Basic and acidic residues" evidence="2">
    <location>
        <begin position="329"/>
        <end position="350"/>
    </location>
</feature>
<dbReference type="AlphaFoldDB" id="A0A6A5UAQ8"/>
<dbReference type="Pfam" id="PF00226">
    <property type="entry name" value="DnaJ"/>
    <property type="match status" value="1"/>
</dbReference>
<feature type="compositionally biased region" description="Basic residues" evidence="2">
    <location>
        <begin position="808"/>
        <end position="818"/>
    </location>
</feature>
<name>A0A6A5UAQ8_9PLEO</name>
<accession>A0A6A5UAQ8</accession>
<keyword evidence="1" id="KW-0479">Metal-binding</keyword>
<keyword evidence="1" id="KW-0862">Zinc</keyword>
<feature type="domain" description="CCHC-type" evidence="4">
    <location>
        <begin position="661"/>
        <end position="675"/>
    </location>
</feature>
<dbReference type="PROSITE" id="PS50158">
    <property type="entry name" value="ZF_CCHC"/>
    <property type="match status" value="2"/>
</dbReference>
<dbReference type="SMART" id="SM00343">
    <property type="entry name" value="ZnF_C2HC"/>
    <property type="match status" value="2"/>
</dbReference>
<evidence type="ECO:0000313" key="5">
    <source>
        <dbReference type="EMBL" id="KAF1961995.1"/>
    </source>
</evidence>
<dbReference type="EMBL" id="ML976980">
    <property type="protein sequence ID" value="KAF1961995.1"/>
    <property type="molecule type" value="Genomic_DNA"/>
</dbReference>
<feature type="compositionally biased region" description="Polar residues" evidence="2">
    <location>
        <begin position="626"/>
        <end position="648"/>
    </location>
</feature>
<dbReference type="Gene3D" id="1.10.287.110">
    <property type="entry name" value="DnaJ domain"/>
    <property type="match status" value="1"/>
</dbReference>
<feature type="compositionally biased region" description="Low complexity" evidence="2">
    <location>
        <begin position="702"/>
        <end position="713"/>
    </location>
</feature>
<feature type="region of interest" description="Disordered" evidence="2">
    <location>
        <begin position="702"/>
        <end position="781"/>
    </location>
</feature>
<dbReference type="OrthoDB" id="10250354at2759"/>
<feature type="compositionally biased region" description="Basic and acidic residues" evidence="2">
    <location>
        <begin position="105"/>
        <end position="127"/>
    </location>
</feature>
<dbReference type="Proteomes" id="UP000800035">
    <property type="component" value="Unassembled WGS sequence"/>
</dbReference>
<dbReference type="InterPro" id="IPR036869">
    <property type="entry name" value="J_dom_sf"/>
</dbReference>
<evidence type="ECO:0000313" key="6">
    <source>
        <dbReference type="Proteomes" id="UP000800035"/>
    </source>
</evidence>
<dbReference type="PROSITE" id="PS50076">
    <property type="entry name" value="DNAJ_2"/>
    <property type="match status" value="1"/>
</dbReference>
<dbReference type="SUPFAM" id="SSF46565">
    <property type="entry name" value="Chaperone J-domain"/>
    <property type="match status" value="1"/>
</dbReference>
<reference evidence="5" key="1">
    <citation type="journal article" date="2020" name="Stud. Mycol.">
        <title>101 Dothideomycetes genomes: a test case for predicting lifestyles and emergence of pathogens.</title>
        <authorList>
            <person name="Haridas S."/>
            <person name="Albert R."/>
            <person name="Binder M."/>
            <person name="Bloem J."/>
            <person name="Labutti K."/>
            <person name="Salamov A."/>
            <person name="Andreopoulos B."/>
            <person name="Baker S."/>
            <person name="Barry K."/>
            <person name="Bills G."/>
            <person name="Bluhm B."/>
            <person name="Cannon C."/>
            <person name="Castanera R."/>
            <person name="Culley D."/>
            <person name="Daum C."/>
            <person name="Ezra D."/>
            <person name="Gonzalez J."/>
            <person name="Henrissat B."/>
            <person name="Kuo A."/>
            <person name="Liang C."/>
            <person name="Lipzen A."/>
            <person name="Lutzoni F."/>
            <person name="Magnuson J."/>
            <person name="Mondo S."/>
            <person name="Nolan M."/>
            <person name="Ohm R."/>
            <person name="Pangilinan J."/>
            <person name="Park H.-J."/>
            <person name="Ramirez L."/>
            <person name="Alfaro M."/>
            <person name="Sun H."/>
            <person name="Tritt A."/>
            <person name="Yoshinaga Y."/>
            <person name="Zwiers L.-H."/>
            <person name="Turgeon B."/>
            <person name="Goodwin S."/>
            <person name="Spatafora J."/>
            <person name="Crous P."/>
            <person name="Grigoriev I."/>
        </authorList>
    </citation>
    <scope>NUCLEOTIDE SEQUENCE</scope>
    <source>
        <strain evidence="5">CBS 675.92</strain>
    </source>
</reference>
<evidence type="ECO:0000256" key="2">
    <source>
        <dbReference type="SAM" id="MobiDB-lite"/>
    </source>
</evidence>
<feature type="compositionally biased region" description="Basic and acidic residues" evidence="2">
    <location>
        <begin position="464"/>
        <end position="563"/>
    </location>
</feature>
<dbReference type="InterPro" id="IPR036875">
    <property type="entry name" value="Znf_CCHC_sf"/>
</dbReference>
<protein>
    <recommendedName>
        <fullName evidence="7">DnaJ-domain-containing protein</fullName>
    </recommendedName>
</protein>
<feature type="region of interest" description="Disordered" evidence="2">
    <location>
        <begin position="171"/>
        <end position="194"/>
    </location>
</feature>
<dbReference type="Pfam" id="PF00098">
    <property type="entry name" value="zf-CCHC"/>
    <property type="match status" value="2"/>
</dbReference>
<dbReference type="Gene3D" id="4.10.60.10">
    <property type="entry name" value="Zinc finger, CCHC-type"/>
    <property type="match status" value="2"/>
</dbReference>
<feature type="compositionally biased region" description="Low complexity" evidence="2">
    <location>
        <begin position="819"/>
        <end position="830"/>
    </location>
</feature>
<feature type="compositionally biased region" description="Basic and acidic residues" evidence="2">
    <location>
        <begin position="573"/>
        <end position="623"/>
    </location>
</feature>
<keyword evidence="6" id="KW-1185">Reference proteome</keyword>
<feature type="region of interest" description="Disordered" evidence="2">
    <location>
        <begin position="102"/>
        <end position="127"/>
    </location>
</feature>
<dbReference type="SUPFAM" id="SSF57756">
    <property type="entry name" value="Retrovirus zinc finger-like domains"/>
    <property type="match status" value="2"/>
</dbReference>
<dbReference type="InterPro" id="IPR001623">
    <property type="entry name" value="DnaJ_domain"/>
</dbReference>
<keyword evidence="1" id="KW-0863">Zinc-finger</keyword>
<feature type="compositionally biased region" description="Polar residues" evidence="2">
    <location>
        <begin position="737"/>
        <end position="752"/>
    </location>
</feature>
<organism evidence="5 6">
    <name type="scientific">Byssothecium circinans</name>
    <dbReference type="NCBI Taxonomy" id="147558"/>
    <lineage>
        <taxon>Eukaryota</taxon>
        <taxon>Fungi</taxon>
        <taxon>Dikarya</taxon>
        <taxon>Ascomycota</taxon>
        <taxon>Pezizomycotina</taxon>
        <taxon>Dothideomycetes</taxon>
        <taxon>Pleosporomycetidae</taxon>
        <taxon>Pleosporales</taxon>
        <taxon>Massarineae</taxon>
        <taxon>Massarinaceae</taxon>
        <taxon>Byssothecium</taxon>
    </lineage>
</organism>
<dbReference type="GO" id="GO:0003676">
    <property type="term" value="F:nucleic acid binding"/>
    <property type="evidence" value="ECO:0007669"/>
    <property type="project" value="InterPro"/>
</dbReference>
<gene>
    <name evidence="5" type="ORF">CC80DRAFT_531748</name>
</gene>
<evidence type="ECO:0000259" key="4">
    <source>
        <dbReference type="PROSITE" id="PS50158"/>
    </source>
</evidence>
<dbReference type="InterPro" id="IPR001878">
    <property type="entry name" value="Znf_CCHC"/>
</dbReference>
<feature type="region of interest" description="Disordered" evidence="2">
    <location>
        <begin position="308"/>
        <end position="657"/>
    </location>
</feature>
<feature type="compositionally biased region" description="Basic and acidic residues" evidence="2">
    <location>
        <begin position="366"/>
        <end position="386"/>
    </location>
</feature>
<sequence>MAPNGPQEPRIPDAYHDLGLSSNAPAAEIKTAYKRLALIHHPDKQGDVVEFRKIQEAFELLREDDRKAKYDCVYEETRREWVEYRREVDLFQRDPKAWQAANRRAQAERREREQAAEARRRAAERQRYYNSSEEEGVTLHDILANILFSMRGGRGPHGGFSHNFARQQEEYERWQKQKDQEYEAQRQEDRERIRREKAREDAIKTAIERVKSAAEKREKAQDGLRVQDVEAKRSMARRWVEQLHKEHAQALAVHKLKRNWDEPIELGWERKKGKGRCDFCNTSVHAYLHRCPSGGAIACRGCKNSMAKSSPSKPFNFQGFDLKSKKAKDRKEKETAEENIASDEKSKKTAGEMPGSFPSDEVNEEDQARRAKREAEERERATLAKKEKAKQKRIAREKTEQARVEREKAELERAACEKAEQEEAKRKKAAEDEAARQRGAEKKAAKEKAAQEKAAQKKTARKAAARERIAIERQEREQKEQGAREAREAQEKKEWEVRAAREAQLKEEREAQDAREADERFIREAKEAEERAIREAQEAKEKAAHEAQEVRERALRKAQEKAARKVQQNANRKAQEKADREAREKTDREGQEKVAREAEEKTRREDLEKTPRKAQENKGEARHAVAQQSGAATTQEKPTTGNTLTPTAVSKPKDTRPPQVCYSCNTEGHFARNCPLRKQPKATIDEIPPTPSPIAEPLVTVESTSGSSMTSTTPIVAVKKPRAQRNNARQNGFKIDQTANGVTHSEQANATNKMKDTSAPPVENGTPKINKSARPPRPPPVCFACNDVGHIARNCPAPPAAYLESLKSKSKPKSRSFKPRAPSSPKVDGD</sequence>
<proteinExistence type="predicted"/>
<evidence type="ECO:0000259" key="3">
    <source>
        <dbReference type="PROSITE" id="PS50076"/>
    </source>
</evidence>
<dbReference type="GO" id="GO:0008270">
    <property type="term" value="F:zinc ion binding"/>
    <property type="evidence" value="ECO:0007669"/>
    <property type="project" value="UniProtKB-KW"/>
</dbReference>